<dbReference type="CDD" id="cd00920">
    <property type="entry name" value="Cupredoxin"/>
    <property type="match status" value="1"/>
</dbReference>
<dbReference type="InterPro" id="IPR008972">
    <property type="entry name" value="Cupredoxin"/>
</dbReference>
<dbReference type="PANTHER" id="PTHR34883">
    <property type="entry name" value="SERINE-RICH PROTEIN, PUTATIVE-RELATED-RELATED"/>
    <property type="match status" value="1"/>
</dbReference>
<feature type="region of interest" description="Disordered" evidence="1">
    <location>
        <begin position="230"/>
        <end position="266"/>
    </location>
</feature>
<accession>A0AAJ0CHW7</accession>
<keyword evidence="3" id="KW-1185">Reference proteome</keyword>
<feature type="compositionally biased region" description="Gly residues" evidence="1">
    <location>
        <begin position="257"/>
        <end position="266"/>
    </location>
</feature>
<gene>
    <name evidence="2" type="ORF">QQS21_011319</name>
</gene>
<evidence type="ECO:0008006" key="4">
    <source>
        <dbReference type="Google" id="ProtNLM"/>
    </source>
</evidence>
<dbReference type="InterPro" id="IPR052953">
    <property type="entry name" value="Ser-rich/MCO-related"/>
</dbReference>
<organism evidence="2 3">
    <name type="scientific">Conoideocrella luteorostrata</name>
    <dbReference type="NCBI Taxonomy" id="1105319"/>
    <lineage>
        <taxon>Eukaryota</taxon>
        <taxon>Fungi</taxon>
        <taxon>Dikarya</taxon>
        <taxon>Ascomycota</taxon>
        <taxon>Pezizomycotina</taxon>
        <taxon>Sordariomycetes</taxon>
        <taxon>Hypocreomycetidae</taxon>
        <taxon>Hypocreales</taxon>
        <taxon>Clavicipitaceae</taxon>
        <taxon>Conoideocrella</taxon>
    </lineage>
</organism>
<dbReference type="Gene3D" id="2.60.40.420">
    <property type="entry name" value="Cupredoxins - blue copper proteins"/>
    <property type="match status" value="1"/>
</dbReference>
<dbReference type="Proteomes" id="UP001251528">
    <property type="component" value="Unassembled WGS sequence"/>
</dbReference>
<comment type="caution">
    <text evidence="2">The sequence shown here is derived from an EMBL/GenBank/DDBJ whole genome shotgun (WGS) entry which is preliminary data.</text>
</comment>
<sequence length="312" mass="31135">MARRVANIFAPQVVPRNVETEVEPRGVTVVEGMEGKGITANSRTEVVIVWANSGGGASTTTINQQVTVTKTVTAGAGGAVETLPASGGQGATTTIKEGQTATIPGKGASHTVKVGGPGGLTFQPDQLNNVPMGDTVVFEFLAQNHTVTQSPFDTPCKAMPGGMDSGFLGNPNNTVSPPPQVAMQVMTTKPLWFYCRQKGHCGKGMVFSINPSAEKTHAMFQGLAIAQNGTGSASPITGGQPGAAPPAQAPQETPGSSQGGSGATPGKGTVGADGSCLCVAACNAGAFPAAQAQGVGSFGGVGGALPIMGSMR</sequence>
<evidence type="ECO:0000313" key="3">
    <source>
        <dbReference type="Proteomes" id="UP001251528"/>
    </source>
</evidence>
<name>A0AAJ0CHW7_9HYPO</name>
<dbReference type="PANTHER" id="PTHR34883:SF4">
    <property type="entry name" value="CUPREDOXIN"/>
    <property type="match status" value="1"/>
</dbReference>
<evidence type="ECO:0000256" key="1">
    <source>
        <dbReference type="SAM" id="MobiDB-lite"/>
    </source>
</evidence>
<dbReference type="EMBL" id="JASWJB010000374">
    <property type="protein sequence ID" value="KAK2591006.1"/>
    <property type="molecule type" value="Genomic_DNA"/>
</dbReference>
<reference evidence="2" key="1">
    <citation type="submission" date="2023-06" db="EMBL/GenBank/DDBJ databases">
        <title>Conoideocrella luteorostrata (Hypocreales: Clavicipitaceae), a potential biocontrol fungus for elongate hemlock scale in United States Christmas tree production areas.</title>
        <authorList>
            <person name="Barrett H."/>
            <person name="Lovett B."/>
            <person name="Macias A.M."/>
            <person name="Stajich J.E."/>
            <person name="Kasson M.T."/>
        </authorList>
    </citation>
    <scope>NUCLEOTIDE SEQUENCE</scope>
    <source>
        <strain evidence="2">ARSEF 14590</strain>
    </source>
</reference>
<dbReference type="AlphaFoldDB" id="A0AAJ0CHW7"/>
<proteinExistence type="predicted"/>
<evidence type="ECO:0000313" key="2">
    <source>
        <dbReference type="EMBL" id="KAK2591006.1"/>
    </source>
</evidence>
<protein>
    <recommendedName>
        <fullName evidence="4">Cupredoxin</fullName>
    </recommendedName>
</protein>
<dbReference type="SUPFAM" id="SSF49503">
    <property type="entry name" value="Cupredoxins"/>
    <property type="match status" value="1"/>
</dbReference>